<organism evidence="6 7">
    <name type="scientific">Solanum commersonii</name>
    <name type="common">Commerson's wild potato</name>
    <name type="synonym">Commerson's nightshade</name>
    <dbReference type="NCBI Taxonomy" id="4109"/>
    <lineage>
        <taxon>Eukaryota</taxon>
        <taxon>Viridiplantae</taxon>
        <taxon>Streptophyta</taxon>
        <taxon>Embryophyta</taxon>
        <taxon>Tracheophyta</taxon>
        <taxon>Spermatophyta</taxon>
        <taxon>Magnoliopsida</taxon>
        <taxon>eudicotyledons</taxon>
        <taxon>Gunneridae</taxon>
        <taxon>Pentapetalae</taxon>
        <taxon>asterids</taxon>
        <taxon>lamiids</taxon>
        <taxon>Solanales</taxon>
        <taxon>Solanaceae</taxon>
        <taxon>Solanoideae</taxon>
        <taxon>Solaneae</taxon>
        <taxon>Solanum</taxon>
    </lineage>
</organism>
<evidence type="ECO:0000313" key="6">
    <source>
        <dbReference type="EMBL" id="KAG5623494.1"/>
    </source>
</evidence>
<evidence type="ECO:0000256" key="3">
    <source>
        <dbReference type="ARBA" id="ARBA00023274"/>
    </source>
</evidence>
<dbReference type="GO" id="GO:0003735">
    <property type="term" value="F:structural constituent of ribosome"/>
    <property type="evidence" value="ECO:0007669"/>
    <property type="project" value="InterPro"/>
</dbReference>
<dbReference type="InterPro" id="IPR000702">
    <property type="entry name" value="Ribosomal_uL6-like"/>
</dbReference>
<dbReference type="Proteomes" id="UP000824120">
    <property type="component" value="Chromosome 2"/>
</dbReference>
<dbReference type="InterPro" id="IPR019906">
    <property type="entry name" value="Ribosomal_uL6_bac-type"/>
</dbReference>
<reference evidence="6 7" key="1">
    <citation type="submission" date="2020-09" db="EMBL/GenBank/DDBJ databases">
        <title>De no assembly of potato wild relative species, Solanum commersonii.</title>
        <authorList>
            <person name="Cho K."/>
        </authorList>
    </citation>
    <scope>NUCLEOTIDE SEQUENCE [LARGE SCALE GENOMIC DNA]</scope>
    <source>
        <strain evidence="6">LZ3.2</strain>
        <tissue evidence="6">Leaf</tissue>
    </source>
</reference>
<dbReference type="GO" id="GO:0005840">
    <property type="term" value="C:ribosome"/>
    <property type="evidence" value="ECO:0007669"/>
    <property type="project" value="UniProtKB-KW"/>
</dbReference>
<dbReference type="InterPro" id="IPR020040">
    <property type="entry name" value="Ribosomal_uL6_a/b-dom"/>
</dbReference>
<dbReference type="PRINTS" id="PR00059">
    <property type="entry name" value="RIBOSOMALL6"/>
</dbReference>
<dbReference type="FunFam" id="3.90.930.12:FF:000007">
    <property type="entry name" value="60S ribosomal protein L6"/>
    <property type="match status" value="1"/>
</dbReference>
<dbReference type="GO" id="GO:0019843">
    <property type="term" value="F:rRNA binding"/>
    <property type="evidence" value="ECO:0007669"/>
    <property type="project" value="InterPro"/>
</dbReference>
<dbReference type="AlphaFoldDB" id="A0A9J6AFQ6"/>
<name>A0A9J6AFQ6_SOLCO</name>
<dbReference type="PANTHER" id="PTHR11655">
    <property type="entry name" value="60S/50S RIBOSOMAL PROTEIN L6/L9"/>
    <property type="match status" value="1"/>
</dbReference>
<evidence type="ECO:0000256" key="1">
    <source>
        <dbReference type="ARBA" id="ARBA00009356"/>
    </source>
</evidence>
<keyword evidence="7" id="KW-1185">Reference proteome</keyword>
<dbReference type="PANTHER" id="PTHR11655:SF17">
    <property type="entry name" value="RIBOSOMAL PROTEIN L6-RELATED"/>
    <property type="match status" value="1"/>
</dbReference>
<gene>
    <name evidence="6" type="ORF">H5410_008712</name>
</gene>
<dbReference type="GO" id="GO:1990904">
    <property type="term" value="C:ribonucleoprotein complex"/>
    <property type="evidence" value="ECO:0007669"/>
    <property type="project" value="UniProtKB-KW"/>
</dbReference>
<comment type="similarity">
    <text evidence="1 4">Belongs to the universal ribosomal protein uL6 family.</text>
</comment>
<evidence type="ECO:0000256" key="4">
    <source>
        <dbReference type="RuleBase" id="RU003869"/>
    </source>
</evidence>
<evidence type="ECO:0000259" key="5">
    <source>
        <dbReference type="Pfam" id="PF00347"/>
    </source>
</evidence>
<dbReference type="OrthoDB" id="540873at2759"/>
<keyword evidence="2 4" id="KW-0689">Ribosomal protein</keyword>
<proteinExistence type="inferred from homology"/>
<dbReference type="EMBL" id="JACXVP010000002">
    <property type="protein sequence ID" value="KAG5623494.1"/>
    <property type="molecule type" value="Genomic_DNA"/>
</dbReference>
<sequence length="271" mass="31618">MKGLLYYFLSGLLSPRNAPLTGELRISGLGLLRETRSRYPLGAHRAIPVRRARPRRQTPYFRWQGVSNLRPPTWKSQAQTTGPPRRLIDRSHPMEAKFFRFLKIVGVGFKARAESEGRLLYLKLGYSHEVELTVPPAVRVFCFKPNVVCCTGIDKYRVHQFAASVRSCKPPEVYKGKVYWWQFVTTHQTIWIFKKPSLNAAKMKTVMARHDVCFLFSHQSFLILFDFDFQFPNYLGCKTTIMHNFDFDPCDFQTSSCRPQFYQIDVFKPFI</sequence>
<evidence type="ECO:0000256" key="2">
    <source>
        <dbReference type="ARBA" id="ARBA00022980"/>
    </source>
</evidence>
<dbReference type="Gene3D" id="3.90.930.12">
    <property type="entry name" value="Ribosomal protein L6, alpha-beta domain"/>
    <property type="match status" value="1"/>
</dbReference>
<keyword evidence="3 4" id="KW-0687">Ribonucleoprotein</keyword>
<protein>
    <recommendedName>
        <fullName evidence="5">Large ribosomal subunit protein uL6 alpha-beta domain-containing protein</fullName>
    </recommendedName>
</protein>
<dbReference type="Pfam" id="PF00347">
    <property type="entry name" value="Ribosomal_L6"/>
    <property type="match status" value="1"/>
</dbReference>
<feature type="domain" description="Large ribosomal subunit protein uL6 alpha-beta" evidence="5">
    <location>
        <begin position="110"/>
        <end position="177"/>
    </location>
</feature>
<comment type="caution">
    <text evidence="6">The sequence shown here is derived from an EMBL/GenBank/DDBJ whole genome shotgun (WGS) entry which is preliminary data.</text>
</comment>
<dbReference type="SUPFAM" id="SSF56053">
    <property type="entry name" value="Ribosomal protein L6"/>
    <property type="match status" value="1"/>
</dbReference>
<evidence type="ECO:0000313" key="7">
    <source>
        <dbReference type="Proteomes" id="UP000824120"/>
    </source>
</evidence>
<accession>A0A9J6AFQ6</accession>
<dbReference type="GO" id="GO:0006412">
    <property type="term" value="P:translation"/>
    <property type="evidence" value="ECO:0007669"/>
    <property type="project" value="InterPro"/>
</dbReference>
<dbReference type="InterPro" id="IPR036789">
    <property type="entry name" value="Ribosomal_uL6-like_a/b-dom_sf"/>
</dbReference>